<dbReference type="InterPro" id="IPR005123">
    <property type="entry name" value="Oxoglu/Fe-dep_dioxygenase_dom"/>
</dbReference>
<dbReference type="RefSeq" id="WP_161817861.1">
    <property type="nucleotide sequence ID" value="NZ_JAACJS010000011.1"/>
</dbReference>
<dbReference type="Proteomes" id="UP000753802">
    <property type="component" value="Unassembled WGS sequence"/>
</dbReference>
<dbReference type="SUPFAM" id="SSF51197">
    <property type="entry name" value="Clavaminate synthase-like"/>
    <property type="match status" value="1"/>
</dbReference>
<name>A0ABW9ZR16_9BACT</name>
<keyword evidence="2" id="KW-0560">Oxidoreductase</keyword>
<organism evidence="2 3">
    <name type="scientific">Sediminibacterium roseum</name>
    <dbReference type="NCBI Taxonomy" id="1978412"/>
    <lineage>
        <taxon>Bacteria</taxon>
        <taxon>Pseudomonadati</taxon>
        <taxon>Bacteroidota</taxon>
        <taxon>Chitinophagia</taxon>
        <taxon>Chitinophagales</taxon>
        <taxon>Chitinophagaceae</taxon>
        <taxon>Sediminibacterium</taxon>
    </lineage>
</organism>
<dbReference type="InterPro" id="IPR027450">
    <property type="entry name" value="AlkB-like"/>
</dbReference>
<evidence type="ECO:0000313" key="3">
    <source>
        <dbReference type="Proteomes" id="UP000753802"/>
    </source>
</evidence>
<evidence type="ECO:0000313" key="2">
    <source>
        <dbReference type="EMBL" id="NCI49547.1"/>
    </source>
</evidence>
<dbReference type="PANTHER" id="PTHR31212:SF4">
    <property type="entry name" value="ALPHA-KETOGLUTARATE-DEPENDENT DIOXYGENASE ALKB HOMOLOG 3"/>
    <property type="match status" value="1"/>
</dbReference>
<evidence type="ECO:0000259" key="1">
    <source>
        <dbReference type="PROSITE" id="PS51471"/>
    </source>
</evidence>
<dbReference type="PANTHER" id="PTHR31212">
    <property type="entry name" value="ALPHA-KETOGLUTARATE-DEPENDENT DIOXYGENASE ALKB HOMOLOG 3"/>
    <property type="match status" value="1"/>
</dbReference>
<dbReference type="EMBL" id="JAACJS010000011">
    <property type="protein sequence ID" value="NCI49547.1"/>
    <property type="molecule type" value="Genomic_DNA"/>
</dbReference>
<dbReference type="Gene3D" id="2.60.120.590">
    <property type="entry name" value="Alpha-ketoglutarate-dependent dioxygenase AlkB-like"/>
    <property type="match status" value="1"/>
</dbReference>
<gene>
    <name evidence="2" type="ORF">GWC95_06415</name>
</gene>
<proteinExistence type="predicted"/>
<keyword evidence="2" id="KW-0223">Dioxygenase</keyword>
<keyword evidence="3" id="KW-1185">Reference proteome</keyword>
<comment type="caution">
    <text evidence="2">The sequence shown here is derived from an EMBL/GenBank/DDBJ whole genome shotgun (WGS) entry which is preliminary data.</text>
</comment>
<dbReference type="InterPro" id="IPR037151">
    <property type="entry name" value="AlkB-like_sf"/>
</dbReference>
<reference evidence="2 3" key="1">
    <citation type="submission" date="2020-01" db="EMBL/GenBank/DDBJ databases">
        <title>Genome analysis.</title>
        <authorList>
            <person name="Wu S."/>
            <person name="Wang G."/>
        </authorList>
    </citation>
    <scope>NUCLEOTIDE SEQUENCE [LARGE SCALE GENOMIC DNA]</scope>
    <source>
        <strain evidence="2 3">SYL130</strain>
    </source>
</reference>
<dbReference type="Pfam" id="PF13532">
    <property type="entry name" value="2OG-FeII_Oxy_2"/>
    <property type="match status" value="1"/>
</dbReference>
<dbReference type="InterPro" id="IPR032854">
    <property type="entry name" value="ALKBH3"/>
</dbReference>
<feature type="domain" description="Fe2OG dioxygenase" evidence="1">
    <location>
        <begin position="98"/>
        <end position="197"/>
    </location>
</feature>
<sequence length="202" mass="23767">MNLFNNFVLFDEGCREYIDYNLPDAELKLWRQFFGISESDHYFKTFLSTAPWKQRERKMYDKIVPDPRLTAFYGIKGEPFTRELLEIKERVEVTSGCSFNYVLLNYYRDGQDSVSWHSDTLPSSGKHHAIASVTFGERRVFKVRHKTDKTFTQLDIPLTHGSFLLMGETMQNHYEHHVPKTARKIGPRINLTFRVSDNPSLY</sequence>
<accession>A0ABW9ZR16</accession>
<protein>
    <submittedName>
        <fullName evidence="2">Alpha-ketoglutarate-dependent dioxygenase AlkB</fullName>
    </submittedName>
</protein>
<dbReference type="GO" id="GO:0051213">
    <property type="term" value="F:dioxygenase activity"/>
    <property type="evidence" value="ECO:0007669"/>
    <property type="project" value="UniProtKB-KW"/>
</dbReference>
<dbReference type="PROSITE" id="PS51471">
    <property type="entry name" value="FE2OG_OXY"/>
    <property type="match status" value="1"/>
</dbReference>